<keyword evidence="1" id="KW-1133">Transmembrane helix</keyword>
<feature type="transmembrane region" description="Helical" evidence="1">
    <location>
        <begin position="166"/>
        <end position="191"/>
    </location>
</feature>
<dbReference type="AlphaFoldDB" id="A0A538SIM0"/>
<feature type="transmembrane region" description="Helical" evidence="1">
    <location>
        <begin position="71"/>
        <end position="89"/>
    </location>
</feature>
<feature type="transmembrane region" description="Helical" evidence="1">
    <location>
        <begin position="95"/>
        <end position="114"/>
    </location>
</feature>
<dbReference type="Proteomes" id="UP000320184">
    <property type="component" value="Unassembled WGS sequence"/>
</dbReference>
<evidence type="ECO:0000313" key="3">
    <source>
        <dbReference type="Proteomes" id="UP000320184"/>
    </source>
</evidence>
<feature type="transmembrane region" description="Helical" evidence="1">
    <location>
        <begin position="288"/>
        <end position="304"/>
    </location>
</feature>
<proteinExistence type="predicted"/>
<accession>A0A538SIM0</accession>
<comment type="caution">
    <text evidence="2">The sequence shown here is derived from an EMBL/GenBank/DDBJ whole genome shotgun (WGS) entry which is preliminary data.</text>
</comment>
<name>A0A538SIM0_UNCEI</name>
<evidence type="ECO:0000256" key="1">
    <source>
        <dbReference type="SAM" id="Phobius"/>
    </source>
</evidence>
<feature type="transmembrane region" description="Helical" evidence="1">
    <location>
        <begin position="254"/>
        <end position="276"/>
    </location>
</feature>
<gene>
    <name evidence="2" type="ORF">E6K73_06310</name>
</gene>
<keyword evidence="1" id="KW-0812">Transmembrane</keyword>
<feature type="transmembrane region" description="Helical" evidence="1">
    <location>
        <begin position="203"/>
        <end position="225"/>
    </location>
</feature>
<feature type="transmembrane region" description="Helical" evidence="1">
    <location>
        <begin position="337"/>
        <end position="356"/>
    </location>
</feature>
<reference evidence="2 3" key="1">
    <citation type="journal article" date="2019" name="Nat. Microbiol.">
        <title>Mediterranean grassland soil C-N compound turnover is dependent on rainfall and depth, and is mediated by genomically divergent microorganisms.</title>
        <authorList>
            <person name="Diamond S."/>
            <person name="Andeer P.F."/>
            <person name="Li Z."/>
            <person name="Crits-Christoph A."/>
            <person name="Burstein D."/>
            <person name="Anantharaman K."/>
            <person name="Lane K.R."/>
            <person name="Thomas B.C."/>
            <person name="Pan C."/>
            <person name="Northen T.R."/>
            <person name="Banfield J.F."/>
        </authorList>
    </citation>
    <scope>NUCLEOTIDE SEQUENCE [LARGE SCALE GENOMIC DNA]</scope>
    <source>
        <strain evidence="2">WS_3</strain>
    </source>
</reference>
<sequence>MPPLAQRRAFQWCAAAVLSVLLAFPLQPPLTRFPRGLLADDAYFYVKIAWNLGRHGMSSFDGIHTTDGYHLLWGWVLGLTSALTGWFTAEPRFHLGAMLWLYFMVCWAIGIWFGRNWVETLLLFAMGIVFKVMMETTLLALLLLALCEREYLAPAPAPRWRWSPLLLVLLPLIRIDAILIGGVLVLSPFLGSPEPGRRPVDRVLAGAGWLALGALLQAGAHFLLFRRWTSVSMELKGFDEASVLDRLRHNVTGFHGANGVPVILFVLLWGLAILAVLPRPKPERARHLAVLAAPAVFVLFHLAANNTINYWYFVPAAYLHAWYFLRFGPEASTRLGWAGRAAIAAVPLLFIAKWALDGRIRDREIRWARQFVGEVRRRVPPDEPIFQMDASGWVGWFSGRQVVNGDGLVNDHDYARRLSERRLAGYLKEQGIRYIVQNLYPENGMLIGDCGGLTVSMDSVETLVPPPPGFPDLSAFGLYRLKDRDATGALISPPP</sequence>
<keyword evidence="1" id="KW-0472">Membrane</keyword>
<dbReference type="EMBL" id="VBOT01000077">
    <property type="protein sequence ID" value="TMQ51222.1"/>
    <property type="molecule type" value="Genomic_DNA"/>
</dbReference>
<evidence type="ECO:0000313" key="2">
    <source>
        <dbReference type="EMBL" id="TMQ51222.1"/>
    </source>
</evidence>
<feature type="transmembrane region" description="Helical" evidence="1">
    <location>
        <begin position="310"/>
        <end position="325"/>
    </location>
</feature>
<feature type="transmembrane region" description="Helical" evidence="1">
    <location>
        <begin position="121"/>
        <end position="146"/>
    </location>
</feature>
<protein>
    <submittedName>
        <fullName evidence="2">Uncharacterized protein</fullName>
    </submittedName>
</protein>
<organism evidence="2 3">
    <name type="scientific">Eiseniibacteriota bacterium</name>
    <dbReference type="NCBI Taxonomy" id="2212470"/>
    <lineage>
        <taxon>Bacteria</taxon>
        <taxon>Candidatus Eiseniibacteriota</taxon>
    </lineage>
</organism>